<feature type="domain" description="Ubiquitin-like" evidence="1">
    <location>
        <begin position="26"/>
        <end position="96"/>
    </location>
</feature>
<dbReference type="OrthoDB" id="419317at2759"/>
<proteinExistence type="predicted"/>
<dbReference type="PROSITE" id="PS50053">
    <property type="entry name" value="UBIQUITIN_2"/>
    <property type="match status" value="1"/>
</dbReference>
<comment type="caution">
    <text evidence="2">The sequence shown here is derived from an EMBL/GenBank/DDBJ whole genome shotgun (WGS) entry which is preliminary data.</text>
</comment>
<protein>
    <recommendedName>
        <fullName evidence="1">Ubiquitin-like domain-containing protein</fullName>
    </recommendedName>
</protein>
<dbReference type="Gene3D" id="3.10.20.90">
    <property type="entry name" value="Phosphatidylinositol 3-kinase Catalytic Subunit, Chain A, domain 1"/>
    <property type="match status" value="2"/>
</dbReference>
<organism evidence="2 3">
    <name type="scientific">Colocasia esculenta</name>
    <name type="common">Wild taro</name>
    <name type="synonym">Arum esculentum</name>
    <dbReference type="NCBI Taxonomy" id="4460"/>
    <lineage>
        <taxon>Eukaryota</taxon>
        <taxon>Viridiplantae</taxon>
        <taxon>Streptophyta</taxon>
        <taxon>Embryophyta</taxon>
        <taxon>Tracheophyta</taxon>
        <taxon>Spermatophyta</taxon>
        <taxon>Magnoliopsida</taxon>
        <taxon>Liliopsida</taxon>
        <taxon>Araceae</taxon>
        <taxon>Aroideae</taxon>
        <taxon>Colocasieae</taxon>
        <taxon>Colocasia</taxon>
    </lineage>
</organism>
<dbReference type="PANTHER" id="PTHR10621">
    <property type="entry name" value="UV EXCISION REPAIR PROTEIN RAD23"/>
    <property type="match status" value="1"/>
</dbReference>
<dbReference type="PANTHER" id="PTHR10621:SF38">
    <property type="entry name" value="UBIQUITIN DOMAIN-CONTAINING PROTEIN 7SL RNA1-RELATED"/>
    <property type="match status" value="1"/>
</dbReference>
<evidence type="ECO:0000313" key="2">
    <source>
        <dbReference type="EMBL" id="MQL75450.1"/>
    </source>
</evidence>
<dbReference type="AlphaFoldDB" id="A0A843U0P9"/>
<dbReference type="CDD" id="cd17039">
    <property type="entry name" value="Ubl_ubiquitin_like"/>
    <property type="match status" value="1"/>
</dbReference>
<dbReference type="InterPro" id="IPR000626">
    <property type="entry name" value="Ubiquitin-like_dom"/>
</dbReference>
<dbReference type="InterPro" id="IPR029071">
    <property type="entry name" value="Ubiquitin-like_domsf"/>
</dbReference>
<dbReference type="GO" id="GO:0031593">
    <property type="term" value="F:polyubiquitin modification-dependent protein binding"/>
    <property type="evidence" value="ECO:0007669"/>
    <property type="project" value="TreeGrafter"/>
</dbReference>
<dbReference type="SMART" id="SM00213">
    <property type="entry name" value="UBQ"/>
    <property type="match status" value="1"/>
</dbReference>
<keyword evidence="3" id="KW-1185">Reference proteome</keyword>
<dbReference type="GO" id="GO:0070628">
    <property type="term" value="F:proteasome binding"/>
    <property type="evidence" value="ECO:0007669"/>
    <property type="project" value="TreeGrafter"/>
</dbReference>
<dbReference type="InterPro" id="IPR019956">
    <property type="entry name" value="Ubiquitin_dom"/>
</dbReference>
<gene>
    <name evidence="2" type="ORF">Taro_007825</name>
</gene>
<dbReference type="GO" id="GO:0005654">
    <property type="term" value="C:nucleoplasm"/>
    <property type="evidence" value="ECO:0007669"/>
    <property type="project" value="TreeGrafter"/>
</dbReference>
<dbReference type="SUPFAM" id="SSF54236">
    <property type="entry name" value="Ubiquitin-like"/>
    <property type="match status" value="2"/>
</dbReference>
<sequence>MGVIKSCLIKEEAEEKQEGREQQLAMDVVFETPEGRAFSMEVWFFATVLEMKQKIHQHHGFPVSRQTLVFDGRVMEDGRDTKHYGVLHGSRIHLFLDPPRRPLAGAEAWGVEAPRLSPVAAAAAAQSKRLRLSVLLPPPQWGSTAASSRKVAVEVNGADNVSELRKELQRLQGSLGFELPAEGYFLIYKQNVMDEDRTFRWHDVRQGDAIEIFNGSVTSG</sequence>
<dbReference type="Proteomes" id="UP000652761">
    <property type="component" value="Unassembled WGS sequence"/>
</dbReference>
<dbReference type="PRINTS" id="PR00348">
    <property type="entry name" value="UBIQUITIN"/>
</dbReference>
<evidence type="ECO:0000313" key="3">
    <source>
        <dbReference type="Proteomes" id="UP000652761"/>
    </source>
</evidence>
<dbReference type="GO" id="GO:0043161">
    <property type="term" value="P:proteasome-mediated ubiquitin-dependent protein catabolic process"/>
    <property type="evidence" value="ECO:0007669"/>
    <property type="project" value="TreeGrafter"/>
</dbReference>
<dbReference type="GO" id="GO:0005829">
    <property type="term" value="C:cytosol"/>
    <property type="evidence" value="ECO:0007669"/>
    <property type="project" value="TreeGrafter"/>
</dbReference>
<dbReference type="Pfam" id="PF00240">
    <property type="entry name" value="ubiquitin"/>
    <property type="match status" value="2"/>
</dbReference>
<evidence type="ECO:0000259" key="1">
    <source>
        <dbReference type="PROSITE" id="PS50053"/>
    </source>
</evidence>
<name>A0A843U0P9_COLES</name>
<dbReference type="EMBL" id="NMUH01000251">
    <property type="protein sequence ID" value="MQL75450.1"/>
    <property type="molecule type" value="Genomic_DNA"/>
</dbReference>
<reference evidence="2" key="1">
    <citation type="submission" date="2017-07" db="EMBL/GenBank/DDBJ databases">
        <title>Taro Niue Genome Assembly and Annotation.</title>
        <authorList>
            <person name="Atibalentja N."/>
            <person name="Keating K."/>
            <person name="Fields C.J."/>
        </authorList>
    </citation>
    <scope>NUCLEOTIDE SEQUENCE</scope>
    <source>
        <strain evidence="2">Niue_2</strain>
        <tissue evidence="2">Leaf</tissue>
    </source>
</reference>
<dbReference type="GO" id="GO:0043130">
    <property type="term" value="F:ubiquitin binding"/>
    <property type="evidence" value="ECO:0007669"/>
    <property type="project" value="TreeGrafter"/>
</dbReference>
<accession>A0A843U0P9</accession>